<keyword evidence="4" id="KW-1185">Reference proteome</keyword>
<evidence type="ECO:0000256" key="2">
    <source>
        <dbReference type="ARBA" id="ARBA00022729"/>
    </source>
</evidence>
<protein>
    <submittedName>
        <fullName evidence="3">VacJ lipoprotein</fullName>
    </submittedName>
</protein>
<dbReference type="GO" id="GO:0120010">
    <property type="term" value="P:intermembrane phospholipid transfer"/>
    <property type="evidence" value="ECO:0007669"/>
    <property type="project" value="TreeGrafter"/>
</dbReference>
<dbReference type="PANTHER" id="PTHR30035:SF3">
    <property type="entry name" value="INTERMEMBRANE PHOSPHOLIPID TRANSPORT SYSTEM LIPOPROTEIN MLAA"/>
    <property type="match status" value="1"/>
</dbReference>
<dbReference type="OrthoDB" id="9785326at2"/>
<dbReference type="Proteomes" id="UP000244496">
    <property type="component" value="Chromosome"/>
</dbReference>
<dbReference type="EMBL" id="CP028918">
    <property type="protein sequence ID" value="AWB47386.1"/>
    <property type="molecule type" value="Genomic_DNA"/>
</dbReference>
<dbReference type="InterPro" id="IPR007428">
    <property type="entry name" value="MlaA"/>
</dbReference>
<organism evidence="3 4">
    <name type="scientific">Paragemmobacter aquarius</name>
    <dbReference type="NCBI Taxonomy" id="2169400"/>
    <lineage>
        <taxon>Bacteria</taxon>
        <taxon>Pseudomonadati</taxon>
        <taxon>Pseudomonadota</taxon>
        <taxon>Alphaproteobacteria</taxon>
        <taxon>Rhodobacterales</taxon>
        <taxon>Paracoccaceae</taxon>
        <taxon>Paragemmobacter</taxon>
    </lineage>
</organism>
<dbReference type="AlphaFoldDB" id="A0A2S0UHU3"/>
<proteinExistence type="inferred from homology"/>
<evidence type="ECO:0000313" key="3">
    <source>
        <dbReference type="EMBL" id="AWB47386.1"/>
    </source>
</evidence>
<evidence type="ECO:0000256" key="1">
    <source>
        <dbReference type="ARBA" id="ARBA00010634"/>
    </source>
</evidence>
<keyword evidence="3" id="KW-0449">Lipoprotein</keyword>
<sequence>MLIAALGLSACAREPAPQGINDPNEAVNRHVHAFNRGVDKTLLRPAASAYGSIVPQPLEQGISNFATNLDGPGDVVNDLLQAKPGDAMHNTVRFVINTTIGIGGLFDPATAMGVAGAPTDFGETLHVWGAKEGRYVEVPFLGPSTTRDFTGTLVDVALNPLRLVLEAPETYWMTGAKVASTLGDRSRYSATFDSILYESADSYAQARLLYLQNRRFELGQTGGSANTSDDANFEDPYAQ</sequence>
<evidence type="ECO:0000313" key="4">
    <source>
        <dbReference type="Proteomes" id="UP000244496"/>
    </source>
</evidence>
<accession>A0A2S0UHU3</accession>
<dbReference type="Pfam" id="PF04333">
    <property type="entry name" value="MlaA"/>
    <property type="match status" value="1"/>
</dbReference>
<dbReference type="PANTHER" id="PTHR30035">
    <property type="entry name" value="LIPOPROTEIN VACJ-RELATED"/>
    <property type="match status" value="1"/>
</dbReference>
<comment type="similarity">
    <text evidence="1">Belongs to the MlaA family.</text>
</comment>
<dbReference type="RefSeq" id="WP_108434215.1">
    <property type="nucleotide sequence ID" value="NZ_CP028918.1"/>
</dbReference>
<name>A0A2S0UHU3_9RHOB</name>
<reference evidence="3 4" key="1">
    <citation type="submission" date="2018-04" db="EMBL/GenBank/DDBJ databases">
        <title>Genome sequencing of Gemmobacter.</title>
        <authorList>
            <person name="Yi H."/>
            <person name="Baek M.-G."/>
        </authorList>
    </citation>
    <scope>NUCLEOTIDE SEQUENCE [LARGE SCALE GENOMIC DNA]</scope>
    <source>
        <strain evidence="3 4">HYN0069</strain>
    </source>
</reference>
<dbReference type="KEGG" id="geh:HYN69_01675"/>
<keyword evidence="2" id="KW-0732">Signal</keyword>
<dbReference type="GO" id="GO:0016020">
    <property type="term" value="C:membrane"/>
    <property type="evidence" value="ECO:0007669"/>
    <property type="project" value="InterPro"/>
</dbReference>
<dbReference type="PRINTS" id="PR01805">
    <property type="entry name" value="VACJLIPOPROT"/>
</dbReference>
<gene>
    <name evidence="3" type="ORF">HYN69_01675</name>
</gene>